<reference evidence="3" key="1">
    <citation type="journal article" date="2019" name="Int. J. Syst. Evol. Microbiol.">
        <title>The Global Catalogue of Microorganisms (GCM) 10K type strain sequencing project: providing services to taxonomists for standard genome sequencing and annotation.</title>
        <authorList>
            <consortium name="The Broad Institute Genomics Platform"/>
            <consortium name="The Broad Institute Genome Sequencing Center for Infectious Disease"/>
            <person name="Wu L."/>
            <person name="Ma J."/>
        </authorList>
    </citation>
    <scope>NUCLEOTIDE SEQUENCE [LARGE SCALE GENOMIC DNA]</scope>
    <source>
        <strain evidence="3">CGMCC 1.10363</strain>
    </source>
</reference>
<feature type="compositionally biased region" description="Basic and acidic residues" evidence="1">
    <location>
        <begin position="72"/>
        <end position="83"/>
    </location>
</feature>
<keyword evidence="3" id="KW-1185">Reference proteome</keyword>
<proteinExistence type="predicted"/>
<dbReference type="RefSeq" id="WP_390228392.1">
    <property type="nucleotide sequence ID" value="NZ_JBHSCN010000005.1"/>
</dbReference>
<gene>
    <name evidence="2" type="ORF">ACFOYW_08275</name>
</gene>
<accession>A0ABV8Q4L8</accession>
<protein>
    <submittedName>
        <fullName evidence="2">Uncharacterized protein</fullName>
    </submittedName>
</protein>
<organism evidence="2 3">
    <name type="scientific">Gryllotalpicola reticulitermitis</name>
    <dbReference type="NCBI Taxonomy" id="1184153"/>
    <lineage>
        <taxon>Bacteria</taxon>
        <taxon>Bacillati</taxon>
        <taxon>Actinomycetota</taxon>
        <taxon>Actinomycetes</taxon>
        <taxon>Micrococcales</taxon>
        <taxon>Microbacteriaceae</taxon>
        <taxon>Gryllotalpicola</taxon>
    </lineage>
</organism>
<evidence type="ECO:0000256" key="1">
    <source>
        <dbReference type="SAM" id="MobiDB-lite"/>
    </source>
</evidence>
<dbReference type="EMBL" id="JBHSCN010000005">
    <property type="protein sequence ID" value="MFC4243367.1"/>
    <property type="molecule type" value="Genomic_DNA"/>
</dbReference>
<evidence type="ECO:0000313" key="3">
    <source>
        <dbReference type="Proteomes" id="UP001595900"/>
    </source>
</evidence>
<dbReference type="Proteomes" id="UP001595900">
    <property type="component" value="Unassembled WGS sequence"/>
</dbReference>
<name>A0ABV8Q4L8_9MICO</name>
<feature type="region of interest" description="Disordered" evidence="1">
    <location>
        <begin position="72"/>
        <end position="91"/>
    </location>
</feature>
<sequence>MNEVAPGFDASAAVTITLYDFNVYVGELVASTDLGLVVRELHESPDDGHPVVTTTWLPWGQVQRIGQELHQHLHHTADHRDDAAEGGAGSR</sequence>
<comment type="caution">
    <text evidence="2">The sequence shown here is derived from an EMBL/GenBank/DDBJ whole genome shotgun (WGS) entry which is preliminary data.</text>
</comment>
<evidence type="ECO:0000313" key="2">
    <source>
        <dbReference type="EMBL" id="MFC4243367.1"/>
    </source>
</evidence>